<gene>
    <name evidence="1" type="ORF">NM208_g9450</name>
</gene>
<evidence type="ECO:0000313" key="2">
    <source>
        <dbReference type="Proteomes" id="UP001148629"/>
    </source>
</evidence>
<dbReference type="Proteomes" id="UP001148629">
    <property type="component" value="Unassembled WGS sequence"/>
</dbReference>
<protein>
    <submittedName>
        <fullName evidence="1">Uncharacterized protein</fullName>
    </submittedName>
</protein>
<proteinExistence type="predicted"/>
<accession>A0ACC1S1K3</accession>
<name>A0ACC1S1K3_9HYPO</name>
<reference evidence="1" key="1">
    <citation type="submission" date="2022-08" db="EMBL/GenBank/DDBJ databases">
        <title>Genome Sequence of Fusarium decemcellulare.</title>
        <authorList>
            <person name="Buettner E."/>
        </authorList>
    </citation>
    <scope>NUCLEOTIDE SEQUENCE</scope>
    <source>
        <strain evidence="1">Babe19</strain>
    </source>
</reference>
<dbReference type="EMBL" id="JANRMS010001205">
    <property type="protein sequence ID" value="KAJ3530151.1"/>
    <property type="molecule type" value="Genomic_DNA"/>
</dbReference>
<keyword evidence="2" id="KW-1185">Reference proteome</keyword>
<organism evidence="1 2">
    <name type="scientific">Fusarium decemcellulare</name>
    <dbReference type="NCBI Taxonomy" id="57161"/>
    <lineage>
        <taxon>Eukaryota</taxon>
        <taxon>Fungi</taxon>
        <taxon>Dikarya</taxon>
        <taxon>Ascomycota</taxon>
        <taxon>Pezizomycotina</taxon>
        <taxon>Sordariomycetes</taxon>
        <taxon>Hypocreomycetidae</taxon>
        <taxon>Hypocreales</taxon>
        <taxon>Nectriaceae</taxon>
        <taxon>Fusarium</taxon>
        <taxon>Fusarium decemcellulare species complex</taxon>
    </lineage>
</organism>
<evidence type="ECO:0000313" key="1">
    <source>
        <dbReference type="EMBL" id="KAJ3530151.1"/>
    </source>
</evidence>
<sequence length="267" mass="28222">MFSTRKKSCNACVSSKRRCDLGLPFCGRCLSRGVNCVYPWATTEAFTSAEASNAGVSLVPVTNGLLEHSPPYQDAPWMPGAATDMANYLHVPYTANSPSSVPAPLSPAMESLIGDIIGRAGTCSPLGLNFTPGTPGSGTMGVPEMAEDYDGQVVTGSRFQPRTEYAGRRLAAQACVLVQSGQTAFIHHTHVGASAVLQDALAASALHAMLNPANSKIVPLRPSWLVLRQLKSISYPLYRHCSFISASGSSLSSTSLNKPKQSVTQYG</sequence>
<comment type="caution">
    <text evidence="1">The sequence shown here is derived from an EMBL/GenBank/DDBJ whole genome shotgun (WGS) entry which is preliminary data.</text>
</comment>